<keyword evidence="5" id="KW-0732">Signal</keyword>
<gene>
    <name evidence="6" type="ORF">T440DRAFT_393112</name>
</gene>
<dbReference type="Pfam" id="PF03403">
    <property type="entry name" value="PAF-AH_p_II"/>
    <property type="match status" value="2"/>
</dbReference>
<keyword evidence="3" id="KW-0442">Lipid degradation</keyword>
<dbReference type="PANTHER" id="PTHR10272:SF14">
    <property type="entry name" value="PAF ACETYLHYDROLASE FAMILY PROTEIN"/>
    <property type="match status" value="1"/>
</dbReference>
<feature type="chain" id="PRO_5025618181" description="1-alkyl-2-acetylglycerophosphocholine esterase" evidence="5">
    <location>
        <begin position="17"/>
        <end position="369"/>
    </location>
</feature>
<reference evidence="6" key="1">
    <citation type="submission" date="2020-01" db="EMBL/GenBank/DDBJ databases">
        <authorList>
            <consortium name="DOE Joint Genome Institute"/>
            <person name="Haridas S."/>
            <person name="Albert R."/>
            <person name="Binder M."/>
            <person name="Bloem J."/>
            <person name="Labutti K."/>
            <person name="Salamov A."/>
            <person name="Andreopoulos B."/>
            <person name="Baker S.E."/>
            <person name="Barry K."/>
            <person name="Bills G."/>
            <person name="Bluhm B.H."/>
            <person name="Cannon C."/>
            <person name="Castanera R."/>
            <person name="Culley D.E."/>
            <person name="Daum C."/>
            <person name="Ezra D."/>
            <person name="Gonzalez J.B."/>
            <person name="Henrissat B."/>
            <person name="Kuo A."/>
            <person name="Liang C."/>
            <person name="Lipzen A."/>
            <person name="Lutzoni F."/>
            <person name="Magnuson J."/>
            <person name="Mondo S."/>
            <person name="Nolan M."/>
            <person name="Ohm R."/>
            <person name="Pangilinan J."/>
            <person name="Park H.-J."/>
            <person name="Ramirez L."/>
            <person name="Alfaro M."/>
            <person name="Sun H."/>
            <person name="Tritt A."/>
            <person name="Yoshinaga Y."/>
            <person name="Zwiers L.-H."/>
            <person name="Turgeon B.G."/>
            <person name="Goodwin S.B."/>
            <person name="Spatafora J.W."/>
            <person name="Crous P.W."/>
            <person name="Grigoriev I.V."/>
        </authorList>
    </citation>
    <scope>NUCLEOTIDE SEQUENCE</scope>
    <source>
        <strain evidence="6">IPT5</strain>
    </source>
</reference>
<evidence type="ECO:0000256" key="5">
    <source>
        <dbReference type="SAM" id="SignalP"/>
    </source>
</evidence>
<name>A0A6A7BDD5_9PLEO</name>
<dbReference type="EC" id="3.1.1.47" evidence="1"/>
<dbReference type="InterPro" id="IPR029058">
    <property type="entry name" value="AB_hydrolase_fold"/>
</dbReference>
<evidence type="ECO:0000256" key="2">
    <source>
        <dbReference type="ARBA" id="ARBA00022801"/>
    </source>
</evidence>
<accession>A0A6A7BDD5</accession>
<dbReference type="OrthoDB" id="2363873at2759"/>
<dbReference type="AlphaFoldDB" id="A0A6A7BDD5"/>
<dbReference type="EMBL" id="MU006299">
    <property type="protein sequence ID" value="KAF2852379.1"/>
    <property type="molecule type" value="Genomic_DNA"/>
</dbReference>
<evidence type="ECO:0000256" key="3">
    <source>
        <dbReference type="ARBA" id="ARBA00022963"/>
    </source>
</evidence>
<evidence type="ECO:0000313" key="6">
    <source>
        <dbReference type="EMBL" id="KAF2852379.1"/>
    </source>
</evidence>
<dbReference type="Proteomes" id="UP000799423">
    <property type="component" value="Unassembled WGS sequence"/>
</dbReference>
<dbReference type="PANTHER" id="PTHR10272">
    <property type="entry name" value="PLATELET-ACTIVATING FACTOR ACETYLHYDROLASE"/>
    <property type="match status" value="1"/>
</dbReference>
<keyword evidence="4" id="KW-0443">Lipid metabolism</keyword>
<organism evidence="6 7">
    <name type="scientific">Plenodomus tracheiphilus IPT5</name>
    <dbReference type="NCBI Taxonomy" id="1408161"/>
    <lineage>
        <taxon>Eukaryota</taxon>
        <taxon>Fungi</taxon>
        <taxon>Dikarya</taxon>
        <taxon>Ascomycota</taxon>
        <taxon>Pezizomycotina</taxon>
        <taxon>Dothideomycetes</taxon>
        <taxon>Pleosporomycetidae</taxon>
        <taxon>Pleosporales</taxon>
        <taxon>Pleosporineae</taxon>
        <taxon>Leptosphaeriaceae</taxon>
        <taxon>Plenodomus</taxon>
    </lineage>
</organism>
<evidence type="ECO:0000256" key="1">
    <source>
        <dbReference type="ARBA" id="ARBA00013201"/>
    </source>
</evidence>
<sequence>MFTALQVLALSSVGFSTILPVVGPKHYDVAITTFALNDPSRLDPFAKDNRTRSIMASAYYPASNCGTKKSELYMPPATALFQNEKFAAYGLPDGSFSGLELETCANPTQSKSCNASQFPLVLFSGALATSRLLYSSMLQSIAAAGYIVVSLDHPYDTDFVEFPNGTNITSIDISSDADIALALTTRVNDISFLYTQLTNPSSTIIPGLPQTPKTAVFGHSLGGAAAAAAIMQLPYLRGALNIDGSMFGPVLSTGTSKPFMLLGHENKTQATDPSWAAIWPNLSGWKAEYEVKGAAHYSFSDLPLITKTLGLQEMLPKEVGEVLGTVEGERMQGVSVELTAAFLEMVGKGRGERAVKKAVREFGEVKKVA</sequence>
<evidence type="ECO:0000313" key="7">
    <source>
        <dbReference type="Proteomes" id="UP000799423"/>
    </source>
</evidence>
<dbReference type="Gene3D" id="3.40.50.1820">
    <property type="entry name" value="alpha/beta hydrolase"/>
    <property type="match status" value="1"/>
</dbReference>
<protein>
    <recommendedName>
        <fullName evidence="1">1-alkyl-2-acetylglycerophosphocholine esterase</fullName>
        <ecNumber evidence="1">3.1.1.47</ecNumber>
    </recommendedName>
</protein>
<evidence type="ECO:0000256" key="4">
    <source>
        <dbReference type="ARBA" id="ARBA00023098"/>
    </source>
</evidence>
<feature type="signal peptide" evidence="5">
    <location>
        <begin position="1"/>
        <end position="16"/>
    </location>
</feature>
<proteinExistence type="predicted"/>
<keyword evidence="2" id="KW-0378">Hydrolase</keyword>
<dbReference type="SUPFAM" id="SSF53474">
    <property type="entry name" value="alpha/beta-Hydrolases"/>
    <property type="match status" value="1"/>
</dbReference>
<dbReference type="GO" id="GO:0003847">
    <property type="term" value="F:1-alkyl-2-acetylglycerophosphocholine esterase activity"/>
    <property type="evidence" value="ECO:0007669"/>
    <property type="project" value="UniProtKB-EC"/>
</dbReference>
<keyword evidence="7" id="KW-1185">Reference proteome</keyword>
<dbReference type="GO" id="GO:0016042">
    <property type="term" value="P:lipid catabolic process"/>
    <property type="evidence" value="ECO:0007669"/>
    <property type="project" value="UniProtKB-KW"/>
</dbReference>